<gene>
    <name evidence="1" type="primary">dptG</name>
    <name evidence="1" type="ORF">EB820_24950</name>
</gene>
<reference evidence="1 2" key="1">
    <citation type="submission" date="2018-10" db="EMBL/GenBank/DDBJ databases">
        <title>Phylogenomics of Brevibacillus.</title>
        <authorList>
            <person name="Dunlap C."/>
        </authorList>
    </citation>
    <scope>NUCLEOTIDE SEQUENCE [LARGE SCALE GENOMIC DNA]</scope>
    <source>
        <strain evidence="1 2">NRRL NRS 1219</strain>
    </source>
</reference>
<name>A0A3M8A7S5_9BACL</name>
<evidence type="ECO:0000313" key="2">
    <source>
        <dbReference type="Proteomes" id="UP000276178"/>
    </source>
</evidence>
<organism evidence="1 2">
    <name type="scientific">Brevibacillus agri</name>
    <dbReference type="NCBI Taxonomy" id="51101"/>
    <lineage>
        <taxon>Bacteria</taxon>
        <taxon>Bacillati</taxon>
        <taxon>Bacillota</taxon>
        <taxon>Bacilli</taxon>
        <taxon>Bacillales</taxon>
        <taxon>Paenibacillaceae</taxon>
        <taxon>Brevibacillus</taxon>
    </lineage>
</organism>
<dbReference type="Proteomes" id="UP000276178">
    <property type="component" value="Unassembled WGS sequence"/>
</dbReference>
<evidence type="ECO:0000313" key="1">
    <source>
        <dbReference type="EMBL" id="RNB46717.1"/>
    </source>
</evidence>
<sequence>MIFMYVCQLLAKFDAFEKANYQTASPFYFALEWESMSKRRKAAEDFNSFRWIKENASDLFVHVHTMSQLSHIADGQNKNLRFHTYHDLLVLLKKQGEESEQQYLSELKQWIEKYRDLFSKKVTPKEEPATLSEAIKTLFNSLKEGMNSDTCEKYGKNIEDLGGHTFLKVRGNLGTVFNMNHDLLLLLTAVCVKDKRIPLNKLFDEMAARGVAFDRHSKKAIIELFDTLNILDKKSDSGDAQYVKPIL</sequence>
<dbReference type="InterPro" id="IPR017645">
    <property type="entry name" value="Dnd_assoc_1"/>
</dbReference>
<dbReference type="NCBIfam" id="TIGR03236">
    <property type="entry name" value="dnd_assoc_1"/>
    <property type="match status" value="1"/>
</dbReference>
<dbReference type="EMBL" id="RHHN01000108">
    <property type="protein sequence ID" value="RNB46717.1"/>
    <property type="molecule type" value="Genomic_DNA"/>
</dbReference>
<dbReference type="AlphaFoldDB" id="A0A3M8A7S5"/>
<protein>
    <submittedName>
        <fullName evidence="1">DNA phosphorothioation-dependent restriction protein DptG</fullName>
    </submittedName>
</protein>
<proteinExistence type="predicted"/>
<comment type="caution">
    <text evidence="1">The sequence shown here is derived from an EMBL/GenBank/DDBJ whole genome shotgun (WGS) entry which is preliminary data.</text>
</comment>
<accession>A0A3M8A7S5</accession>